<dbReference type="VEuPathDB" id="FungiDB:BON22_5317"/>
<protein>
    <submittedName>
        <fullName evidence="5">CYFA0S32e00276g1_1</fullName>
    </submittedName>
</protein>
<dbReference type="SUPFAM" id="SSF53756">
    <property type="entry name" value="UDP-Glycosyltransferase/glycogen phosphorylase"/>
    <property type="match status" value="1"/>
</dbReference>
<comment type="subcellular location">
    <subcellularLocation>
        <location evidence="1">Cytoplasm</location>
    </subcellularLocation>
</comment>
<dbReference type="InterPro" id="IPR001830">
    <property type="entry name" value="Glyco_trans_20"/>
</dbReference>
<reference evidence="5" key="1">
    <citation type="journal article" date="2014" name="Genome Announc.">
        <title>Genome sequence of the yeast Cyberlindnera fabianii (Hansenula fabianii).</title>
        <authorList>
            <person name="Freel K.C."/>
            <person name="Sarilar V."/>
            <person name="Neuveglise C."/>
            <person name="Devillers H."/>
            <person name="Friedrich A."/>
            <person name="Schacherer J."/>
        </authorList>
    </citation>
    <scope>NUCLEOTIDE SEQUENCE</scope>
    <source>
        <strain evidence="5">YJS4271</strain>
    </source>
</reference>
<dbReference type="Gene3D" id="3.40.50.2000">
    <property type="entry name" value="Glycogen Phosphorylase B"/>
    <property type="match status" value="2"/>
</dbReference>
<dbReference type="Pfam" id="PF00982">
    <property type="entry name" value="Glyco_transf_20"/>
    <property type="match status" value="1"/>
</dbReference>
<dbReference type="GO" id="GO:0005992">
    <property type="term" value="P:trehalose biosynthetic process"/>
    <property type="evidence" value="ECO:0007669"/>
    <property type="project" value="InterPro"/>
</dbReference>
<accession>A0A061BBV4</accession>
<dbReference type="InterPro" id="IPR003337">
    <property type="entry name" value="Trehalose_PPase"/>
</dbReference>
<dbReference type="GO" id="GO:0005829">
    <property type="term" value="C:cytosol"/>
    <property type="evidence" value="ECO:0007669"/>
    <property type="project" value="TreeGrafter"/>
</dbReference>
<dbReference type="FunFam" id="3.40.50.2000:FF:000036">
    <property type="entry name" value="Alpha,alpha-trehalose-phosphate synthase subunit Tps2"/>
    <property type="match status" value="1"/>
</dbReference>
<dbReference type="GO" id="GO:0030234">
    <property type="term" value="F:enzyme regulator activity"/>
    <property type="evidence" value="ECO:0007669"/>
    <property type="project" value="UniProtKB-ARBA"/>
</dbReference>
<sequence length="1025" mass="115039">MTLIVASLFLPYTVEFELNDSSAVEGLTEDLPIQVPKQRTSSINASATPIPHPRPSGSILKSAPISETLSTGNNSVEDFFFTAQNSPPPPSLLRSQSHTVGASAVSAATQSGNYGSIIGNHSTPGLALNSPDLPNSNGLEDYREKLGQATTGGLQKSHSSTSFIPKSRVNSPPPNSVTDSLSIRKKPFDTTVLKRVPQKSNLKFTIDDDVDELENATSKADDETKTQDLDNDDETSSQYTDKYADIDDGYNSNRHYDIPKFGGFSNKKLMNKEEKSNIFDNSELNVIEFAKGNGALKNAIKSSLEDGIVNDYCWLGTIGIPTDELSQKTREKITKTLKNEHQCESVLPDDFTFQGAYKNFCKEILWPTLHYQIPDNPKSKAFEDHSWEYYRSLNQEFADKIVEIYKDGDTIWVHDYHLLLVPKMVREKLPNAQIGFFLHVSFPSSEVFRCFAQREKLLEGILGANSISFQTDEYVRHFLQTCNKLLLADVSENELRYKGQTVKVCSLPVGIDAAKLRKQILSQGVVDWRHMIRERWAGKKLIVARDKFDRIRGVKQKLLAYEDFLGQNPEYIEDTVLIQICLKSSSVDTELESEIMSIVDRINGLSHNISNIQPVVFLHQDIDFVQYLALIAEADTFIVSSMREGMNLTCHEFIVATTEKQSPLILSEFTGSAAVFTKGAIIINPWNIKEMSHCIKRALTMSPEEKNKNWNLLYDVVSHQDCDYWVQSSLEFIEDSWKYQQEKKTHLTLDVERFTSAYKNATNKLFIFLLSNVPTERVLRILYDLSAENDVYVLSTEKRVLLERLYRRIPKLGLIAESGNFLKLKNADNWLSLANENVSSWLETTQVVAKSYEERLPQSKAELDEATLKFHTEDVAAQDKERKDATIGDLIAHVNSINQNIHATLVNGTVFIQQSDITMKAITFLIEYLTKTGTLSDDVHPMSAPPSPVSSKSEEPFNAKPLDFLLIGGEATNLFEPILEYANELGSDGDVKDVFTIAFGGSVSNAKEHVVGLNELFTVVMNTIA</sequence>
<feature type="region of interest" description="Disordered" evidence="4">
    <location>
        <begin position="149"/>
        <end position="181"/>
    </location>
</feature>
<proteinExistence type="predicted"/>
<dbReference type="EMBL" id="LK052917">
    <property type="protein sequence ID" value="CDR47434.1"/>
    <property type="molecule type" value="Genomic_DNA"/>
</dbReference>
<feature type="region of interest" description="Disordered" evidence="4">
    <location>
        <begin position="39"/>
        <end position="61"/>
    </location>
</feature>
<gene>
    <name evidence="5" type="ORF">CYFA0S_32e00276g</name>
</gene>
<feature type="region of interest" description="Disordered" evidence="4">
    <location>
        <begin position="215"/>
        <end position="246"/>
    </location>
</feature>
<dbReference type="GO" id="GO:0003825">
    <property type="term" value="F:alpha,alpha-trehalose-phosphate synthase (UDP-forming) activity"/>
    <property type="evidence" value="ECO:0007669"/>
    <property type="project" value="TreeGrafter"/>
</dbReference>
<evidence type="ECO:0000256" key="3">
    <source>
        <dbReference type="ARBA" id="ARBA00022553"/>
    </source>
</evidence>
<dbReference type="FunFam" id="3.40.50.2000:FF:000099">
    <property type="entry name" value="Alpha,alpha-trehalose phosphate synthase subunit, putative"/>
    <property type="match status" value="1"/>
</dbReference>
<dbReference type="OrthoDB" id="755951at2759"/>
<dbReference type="PANTHER" id="PTHR10788:SF15">
    <property type="entry name" value="TREHALOSE SYNTHASE COMPLEX REGULATORY SUBUNIT TPS3-RELATED"/>
    <property type="match status" value="1"/>
</dbReference>
<keyword evidence="2" id="KW-0963">Cytoplasm</keyword>
<evidence type="ECO:0000313" key="5">
    <source>
        <dbReference type="EMBL" id="CDR47434.1"/>
    </source>
</evidence>
<dbReference type="Pfam" id="PF02358">
    <property type="entry name" value="Trehalose_PPase"/>
    <property type="match status" value="1"/>
</dbReference>
<name>A0A061BBV4_CYBFA</name>
<dbReference type="GO" id="GO:0005946">
    <property type="term" value="C:alpha,alpha-trehalose-phosphate synthase complex (UDP-forming)"/>
    <property type="evidence" value="ECO:0007669"/>
    <property type="project" value="TreeGrafter"/>
</dbReference>
<dbReference type="PhylomeDB" id="A0A061BBV4"/>
<evidence type="ECO:0000256" key="4">
    <source>
        <dbReference type="SAM" id="MobiDB-lite"/>
    </source>
</evidence>
<organism evidence="5">
    <name type="scientific">Cyberlindnera fabianii</name>
    <name type="common">Yeast</name>
    <name type="synonym">Hansenula fabianii</name>
    <dbReference type="NCBI Taxonomy" id="36022"/>
    <lineage>
        <taxon>Eukaryota</taxon>
        <taxon>Fungi</taxon>
        <taxon>Dikarya</taxon>
        <taxon>Ascomycota</taxon>
        <taxon>Saccharomycotina</taxon>
        <taxon>Saccharomycetes</taxon>
        <taxon>Phaffomycetales</taxon>
        <taxon>Phaffomycetaceae</taxon>
        <taxon>Cyberlindnera</taxon>
    </lineage>
</organism>
<keyword evidence="3" id="KW-0597">Phosphoprotein</keyword>
<dbReference type="GO" id="GO:0004805">
    <property type="term" value="F:trehalose-phosphatase activity"/>
    <property type="evidence" value="ECO:0007669"/>
    <property type="project" value="TreeGrafter"/>
</dbReference>
<dbReference type="AlphaFoldDB" id="A0A061BBV4"/>
<evidence type="ECO:0000256" key="2">
    <source>
        <dbReference type="ARBA" id="ARBA00022490"/>
    </source>
</evidence>
<evidence type="ECO:0000256" key="1">
    <source>
        <dbReference type="ARBA" id="ARBA00004496"/>
    </source>
</evidence>
<feature type="compositionally biased region" description="Basic and acidic residues" evidence="4">
    <location>
        <begin position="219"/>
        <end position="228"/>
    </location>
</feature>
<dbReference type="PANTHER" id="PTHR10788">
    <property type="entry name" value="TREHALOSE-6-PHOSPHATE SYNTHASE"/>
    <property type="match status" value="1"/>
</dbReference>
<dbReference type="CDD" id="cd03788">
    <property type="entry name" value="GT20_TPS"/>
    <property type="match status" value="1"/>
</dbReference>